<keyword evidence="8" id="KW-1185">Reference proteome</keyword>
<accession>A0AAD4QUF8</accession>
<sequence>MQAEVKPRSLDEPITLTAISLLIIPAITFCLGCWQVKRLKWKLGLIESQRKALEEDPSRPMVELRNEHLTYAITWFFLSAFTLGMWLSKFTRIRMVIREFRKRNK</sequence>
<evidence type="ECO:0000313" key="7">
    <source>
        <dbReference type="EMBL" id="KAI1690465.1"/>
    </source>
</evidence>
<comment type="similarity">
    <text evidence="2 6">Belongs to the SURF1 family.</text>
</comment>
<evidence type="ECO:0000256" key="4">
    <source>
        <dbReference type="ARBA" id="ARBA00022989"/>
    </source>
</evidence>
<comment type="function">
    <text evidence="6">Probably involved in the biogenesis of the COX complex.</text>
</comment>
<organism evidence="7 8">
    <name type="scientific">Ditylenchus destructor</name>
    <dbReference type="NCBI Taxonomy" id="166010"/>
    <lineage>
        <taxon>Eukaryota</taxon>
        <taxon>Metazoa</taxon>
        <taxon>Ecdysozoa</taxon>
        <taxon>Nematoda</taxon>
        <taxon>Chromadorea</taxon>
        <taxon>Rhabditida</taxon>
        <taxon>Tylenchina</taxon>
        <taxon>Tylenchomorpha</taxon>
        <taxon>Sphaerularioidea</taxon>
        <taxon>Anguinidae</taxon>
        <taxon>Anguininae</taxon>
        <taxon>Ditylenchus</taxon>
    </lineage>
</organism>
<dbReference type="InterPro" id="IPR045214">
    <property type="entry name" value="Surf1/Surf4"/>
</dbReference>
<dbReference type="InterPro" id="IPR002994">
    <property type="entry name" value="Surf1/Shy1"/>
</dbReference>
<reference evidence="7" key="1">
    <citation type="submission" date="2022-01" db="EMBL/GenBank/DDBJ databases">
        <title>Genome Sequence Resource for Two Populations of Ditylenchus destructor, the Migratory Endoparasitic Phytonematode.</title>
        <authorList>
            <person name="Zhang H."/>
            <person name="Lin R."/>
            <person name="Xie B."/>
        </authorList>
    </citation>
    <scope>NUCLEOTIDE SEQUENCE</scope>
    <source>
        <strain evidence="7">BazhouSP</strain>
    </source>
</reference>
<dbReference type="PANTHER" id="PTHR23427:SF2">
    <property type="entry name" value="SURFEIT LOCUS PROTEIN 1"/>
    <property type="match status" value="1"/>
</dbReference>
<evidence type="ECO:0000313" key="8">
    <source>
        <dbReference type="Proteomes" id="UP001201812"/>
    </source>
</evidence>
<evidence type="ECO:0000256" key="3">
    <source>
        <dbReference type="ARBA" id="ARBA00022692"/>
    </source>
</evidence>
<dbReference type="GO" id="GO:0005743">
    <property type="term" value="C:mitochondrial inner membrane"/>
    <property type="evidence" value="ECO:0007669"/>
    <property type="project" value="UniProtKB-SubCell"/>
</dbReference>
<evidence type="ECO:0000256" key="5">
    <source>
        <dbReference type="ARBA" id="ARBA00023136"/>
    </source>
</evidence>
<dbReference type="Pfam" id="PF02104">
    <property type="entry name" value="SURF1"/>
    <property type="match status" value="1"/>
</dbReference>
<name>A0AAD4QUF8_9BILA</name>
<dbReference type="AlphaFoldDB" id="A0AAD4QUF8"/>
<comment type="subcellular location">
    <subcellularLocation>
        <location evidence="1">Membrane</location>
    </subcellularLocation>
    <subcellularLocation>
        <location evidence="6">Mitochondrion inner membrane</location>
        <topology evidence="6">Multi-pass membrane protein</topology>
    </subcellularLocation>
</comment>
<dbReference type="PROSITE" id="PS50895">
    <property type="entry name" value="SURF1"/>
    <property type="match status" value="1"/>
</dbReference>
<keyword evidence="3 6" id="KW-0812">Transmembrane</keyword>
<proteinExistence type="inferred from homology"/>
<keyword evidence="4 6" id="KW-1133">Transmembrane helix</keyword>
<dbReference type="PANTHER" id="PTHR23427">
    <property type="entry name" value="SURFEIT LOCUS PROTEIN"/>
    <property type="match status" value="1"/>
</dbReference>
<feature type="transmembrane region" description="Helical" evidence="6">
    <location>
        <begin position="14"/>
        <end position="34"/>
    </location>
</feature>
<keyword evidence="6" id="KW-0999">Mitochondrion inner membrane</keyword>
<dbReference type="EMBL" id="JAKKPZ010001202">
    <property type="protein sequence ID" value="KAI1690465.1"/>
    <property type="molecule type" value="Genomic_DNA"/>
</dbReference>
<gene>
    <name evidence="7" type="ORF">DdX_22464</name>
</gene>
<evidence type="ECO:0000256" key="2">
    <source>
        <dbReference type="ARBA" id="ARBA00007165"/>
    </source>
</evidence>
<comment type="caution">
    <text evidence="7">The sequence shown here is derived from an EMBL/GenBank/DDBJ whole genome shotgun (WGS) entry which is preliminary data.</text>
</comment>
<feature type="transmembrane region" description="Helical" evidence="6">
    <location>
        <begin position="69"/>
        <end position="87"/>
    </location>
</feature>
<protein>
    <recommendedName>
        <fullName evidence="6">SURF1-like protein</fullName>
    </recommendedName>
</protein>
<evidence type="ECO:0000256" key="6">
    <source>
        <dbReference type="RuleBase" id="RU363076"/>
    </source>
</evidence>
<keyword evidence="6" id="KW-0496">Mitochondrion</keyword>
<evidence type="ECO:0000256" key="1">
    <source>
        <dbReference type="ARBA" id="ARBA00004370"/>
    </source>
</evidence>
<dbReference type="Proteomes" id="UP001201812">
    <property type="component" value="Unassembled WGS sequence"/>
</dbReference>
<keyword evidence="5 6" id="KW-0472">Membrane</keyword>